<keyword evidence="3" id="KW-1185">Reference proteome</keyword>
<feature type="compositionally biased region" description="Polar residues" evidence="1">
    <location>
        <begin position="88"/>
        <end position="102"/>
    </location>
</feature>
<comment type="caution">
    <text evidence="2">The sequence shown here is derived from an EMBL/GenBank/DDBJ whole genome shotgun (WGS) entry which is preliminary data.</text>
</comment>
<dbReference type="EMBL" id="JBEPMU010000006">
    <property type="protein sequence ID" value="MET3654421.1"/>
    <property type="molecule type" value="Genomic_DNA"/>
</dbReference>
<protein>
    <submittedName>
        <fullName evidence="2">Integrative and conjugative element protein (TIGR02256 family)</fullName>
    </submittedName>
</protein>
<dbReference type="RefSeq" id="WP_354015771.1">
    <property type="nucleotide sequence ID" value="NZ_JBEPMU010000006.1"/>
</dbReference>
<reference evidence="2 3" key="1">
    <citation type="submission" date="2024-06" db="EMBL/GenBank/DDBJ databases">
        <title>Sorghum-associated microbial communities from plants grown in Nebraska, USA.</title>
        <authorList>
            <person name="Schachtman D."/>
        </authorList>
    </citation>
    <scope>NUCLEOTIDE SEQUENCE [LARGE SCALE GENOMIC DNA]</scope>
    <source>
        <strain evidence="2 3">1073</strain>
    </source>
</reference>
<proteinExistence type="predicted"/>
<evidence type="ECO:0000313" key="3">
    <source>
        <dbReference type="Proteomes" id="UP001549184"/>
    </source>
</evidence>
<organism evidence="2 3">
    <name type="scientific">Dyella japonica</name>
    <dbReference type="NCBI Taxonomy" id="231455"/>
    <lineage>
        <taxon>Bacteria</taxon>
        <taxon>Pseudomonadati</taxon>
        <taxon>Pseudomonadota</taxon>
        <taxon>Gammaproteobacteria</taxon>
        <taxon>Lysobacterales</taxon>
        <taxon>Rhodanobacteraceae</taxon>
        <taxon>Dyella</taxon>
    </lineage>
</organism>
<dbReference type="Proteomes" id="UP001549184">
    <property type="component" value="Unassembled WGS sequence"/>
</dbReference>
<name>A0ABV2K015_9GAMM</name>
<evidence type="ECO:0000256" key="1">
    <source>
        <dbReference type="SAM" id="MobiDB-lite"/>
    </source>
</evidence>
<sequence length="102" mass="11436">MSPKFRSICEAEASTTFSLESGGVLMGRQQGKNFWQVDHVIGPGQNAVHGRFRFIPDLPWQHEQIAKRFYETNGQSTYLGDWHKRLNGTPQPGSVTSDTGLD</sequence>
<evidence type="ECO:0000313" key="2">
    <source>
        <dbReference type="EMBL" id="MET3654421.1"/>
    </source>
</evidence>
<accession>A0ABV2K015</accession>
<feature type="region of interest" description="Disordered" evidence="1">
    <location>
        <begin position="81"/>
        <end position="102"/>
    </location>
</feature>
<gene>
    <name evidence="2" type="ORF">ABIC75_004159</name>
</gene>